<comment type="caution">
    <text evidence="1">The sequence shown here is derived from an EMBL/GenBank/DDBJ whole genome shotgun (WGS) entry which is preliminary data.</text>
</comment>
<evidence type="ECO:0000313" key="1">
    <source>
        <dbReference type="EMBL" id="KAF3432608.1"/>
    </source>
</evidence>
<dbReference type="AlphaFoldDB" id="A0A8K0DP85"/>
<organism evidence="1 2">
    <name type="scientific">Rhamnella rubrinervis</name>
    <dbReference type="NCBI Taxonomy" id="2594499"/>
    <lineage>
        <taxon>Eukaryota</taxon>
        <taxon>Viridiplantae</taxon>
        <taxon>Streptophyta</taxon>
        <taxon>Embryophyta</taxon>
        <taxon>Tracheophyta</taxon>
        <taxon>Spermatophyta</taxon>
        <taxon>Magnoliopsida</taxon>
        <taxon>eudicotyledons</taxon>
        <taxon>Gunneridae</taxon>
        <taxon>Pentapetalae</taxon>
        <taxon>rosids</taxon>
        <taxon>fabids</taxon>
        <taxon>Rosales</taxon>
        <taxon>Rhamnaceae</taxon>
        <taxon>rhamnoid group</taxon>
        <taxon>Rhamneae</taxon>
        <taxon>Rhamnella</taxon>
    </lineage>
</organism>
<reference evidence="1" key="1">
    <citation type="submission" date="2020-03" db="EMBL/GenBank/DDBJ databases">
        <title>A high-quality chromosome-level genome assembly of a woody plant with both climbing and erect habits, Rhamnella rubrinervis.</title>
        <authorList>
            <person name="Lu Z."/>
            <person name="Yang Y."/>
            <person name="Zhu X."/>
            <person name="Sun Y."/>
        </authorList>
    </citation>
    <scope>NUCLEOTIDE SEQUENCE</scope>
    <source>
        <strain evidence="1">BYM</strain>
        <tissue evidence="1">Leaf</tissue>
    </source>
</reference>
<name>A0A8K0DP85_9ROSA</name>
<proteinExistence type="predicted"/>
<sequence>MNILSSFKCGSTRTFSLLTSKITLKYIDVAKSIATAAIRTVACSIDHNTTSMGIISAVRTVACSSDHNTKSMSIISSIRIITCSTDHNAASPPFTDSGSDSNDDIATISQAIKKRRTTTSNIARPGPDGSHKINSHPIVTIGPSWTETEMRISPNSGFNSHLIIKDITDAIDEELATFNKCCENIFDAASHCSSMISLQTSIQSKASEYTMVSAKLTAQEHLVKELKAKLVETEDVYGNMRHSIQLTIDEATKEKK</sequence>
<protein>
    <submittedName>
        <fullName evidence="1">Uncharacterized protein</fullName>
    </submittedName>
</protein>
<dbReference type="Proteomes" id="UP000796880">
    <property type="component" value="Unassembled WGS sequence"/>
</dbReference>
<keyword evidence="2" id="KW-1185">Reference proteome</keyword>
<accession>A0A8K0DP85</accession>
<dbReference type="EMBL" id="VOIH02000012">
    <property type="protein sequence ID" value="KAF3432608.1"/>
    <property type="molecule type" value="Genomic_DNA"/>
</dbReference>
<evidence type="ECO:0000313" key="2">
    <source>
        <dbReference type="Proteomes" id="UP000796880"/>
    </source>
</evidence>
<gene>
    <name evidence="1" type="ORF">FNV43_RR27348</name>
</gene>